<keyword evidence="1" id="KW-0472">Membrane</keyword>
<dbReference type="InterPro" id="IPR036737">
    <property type="entry name" value="OmpA-like_sf"/>
</dbReference>
<dbReference type="GO" id="GO:0016020">
    <property type="term" value="C:membrane"/>
    <property type="evidence" value="ECO:0007669"/>
    <property type="project" value="UniProtKB-UniRule"/>
</dbReference>
<comment type="caution">
    <text evidence="3">The sequence shown here is derived from an EMBL/GenBank/DDBJ whole genome shotgun (WGS) entry which is preliminary data.</text>
</comment>
<proteinExistence type="predicted"/>
<evidence type="ECO:0000256" key="1">
    <source>
        <dbReference type="PROSITE-ProRule" id="PRU00473"/>
    </source>
</evidence>
<sequence>MLYIKISGAADSAIGTQSGNQDLGKRRAKFIAKALIKRGVDKSQIKAYNLGGIDKYAANEANRFTTVVLLK</sequence>
<dbReference type="Proteomes" id="UP000390763">
    <property type="component" value="Unassembled WGS sequence"/>
</dbReference>
<evidence type="ECO:0000313" key="4">
    <source>
        <dbReference type="Proteomes" id="UP000390763"/>
    </source>
</evidence>
<dbReference type="RefSeq" id="WP_228112370.1">
    <property type="nucleotide sequence ID" value="NZ_JBALKC010000083.1"/>
</dbReference>
<dbReference type="AlphaFoldDB" id="A0AB35ZH75"/>
<dbReference type="Pfam" id="PF00691">
    <property type="entry name" value="OmpA"/>
    <property type="match status" value="1"/>
</dbReference>
<feature type="domain" description="OmpA-like" evidence="2">
    <location>
        <begin position="1"/>
        <end position="71"/>
    </location>
</feature>
<dbReference type="EMBL" id="VZBT01000081">
    <property type="protein sequence ID" value="MQO04683.1"/>
    <property type="molecule type" value="Genomic_DNA"/>
</dbReference>
<dbReference type="InterPro" id="IPR006665">
    <property type="entry name" value="OmpA-like"/>
</dbReference>
<dbReference type="SUPFAM" id="SSF103088">
    <property type="entry name" value="OmpA-like"/>
    <property type="match status" value="1"/>
</dbReference>
<organism evidence="3 4">
    <name type="scientific">Segatella copri</name>
    <dbReference type="NCBI Taxonomy" id="165179"/>
    <lineage>
        <taxon>Bacteria</taxon>
        <taxon>Pseudomonadati</taxon>
        <taxon>Bacteroidota</taxon>
        <taxon>Bacteroidia</taxon>
        <taxon>Bacteroidales</taxon>
        <taxon>Prevotellaceae</taxon>
        <taxon>Segatella</taxon>
    </lineage>
</organism>
<reference evidence="4" key="1">
    <citation type="submission" date="2019-09" db="EMBL/GenBank/DDBJ databases">
        <title>Distinct polysaccharide growth profiles of human intestinal Prevotella copri isolates.</title>
        <authorList>
            <person name="Fehlner-Peach H."/>
            <person name="Magnabosco C."/>
            <person name="Raghavan V."/>
            <person name="Scher J.U."/>
            <person name="Tett A."/>
            <person name="Cox L.M."/>
            <person name="Gottsegen C."/>
            <person name="Watters A."/>
            <person name="Wiltshire- Gordon J.D."/>
            <person name="Segata N."/>
            <person name="Bonneau R."/>
            <person name="Littman D.R."/>
        </authorList>
    </citation>
    <scope>NUCLEOTIDE SEQUENCE [LARGE SCALE GENOMIC DNA]</scope>
    <source>
        <strain evidence="4">iAK279</strain>
    </source>
</reference>
<evidence type="ECO:0000259" key="2">
    <source>
        <dbReference type="PROSITE" id="PS51123"/>
    </source>
</evidence>
<name>A0AB35ZH75_9BACT</name>
<evidence type="ECO:0000313" key="3">
    <source>
        <dbReference type="EMBL" id="MQO04683.1"/>
    </source>
</evidence>
<accession>A0AB35ZH75</accession>
<dbReference type="PROSITE" id="PS51123">
    <property type="entry name" value="OMPA_2"/>
    <property type="match status" value="1"/>
</dbReference>
<protein>
    <submittedName>
        <fullName evidence="3">OmpA family protein</fullName>
    </submittedName>
</protein>
<gene>
    <name evidence="3" type="ORF">F7D62_11330</name>
</gene>
<dbReference type="Gene3D" id="3.30.1330.60">
    <property type="entry name" value="OmpA-like domain"/>
    <property type="match status" value="1"/>
</dbReference>